<keyword evidence="9" id="KW-0963">Cytoplasm</keyword>
<evidence type="ECO:0000256" key="1">
    <source>
        <dbReference type="ARBA" id="ARBA00010875"/>
    </source>
</evidence>
<gene>
    <name evidence="9 10" type="primary">ybeY</name>
    <name evidence="10" type="ORF">GCM10025790_23760</name>
</gene>
<evidence type="ECO:0000256" key="4">
    <source>
        <dbReference type="ARBA" id="ARBA00022722"/>
    </source>
</evidence>
<keyword evidence="2 9" id="KW-0690">Ribosome biogenesis</keyword>
<dbReference type="EMBL" id="BAABLW010000007">
    <property type="protein sequence ID" value="GAA4925508.1"/>
    <property type="molecule type" value="Genomic_DNA"/>
</dbReference>
<evidence type="ECO:0000256" key="6">
    <source>
        <dbReference type="ARBA" id="ARBA00022759"/>
    </source>
</evidence>
<dbReference type="HAMAP" id="MF_00009">
    <property type="entry name" value="Endoribonucl_YbeY"/>
    <property type="match status" value="1"/>
</dbReference>
<dbReference type="PANTHER" id="PTHR46986">
    <property type="entry name" value="ENDORIBONUCLEASE YBEY, CHLOROPLASTIC"/>
    <property type="match status" value="1"/>
</dbReference>
<feature type="binding site" evidence="9">
    <location>
        <position position="120"/>
    </location>
    <ligand>
        <name>Zn(2+)</name>
        <dbReference type="ChEBI" id="CHEBI:29105"/>
        <note>catalytic</note>
    </ligand>
</feature>
<reference evidence="11" key="1">
    <citation type="journal article" date="2019" name="Int. J. Syst. Evol. Microbiol.">
        <title>The Global Catalogue of Microorganisms (GCM) 10K type strain sequencing project: providing services to taxonomists for standard genome sequencing and annotation.</title>
        <authorList>
            <consortium name="The Broad Institute Genomics Platform"/>
            <consortium name="The Broad Institute Genome Sequencing Center for Infectious Disease"/>
            <person name="Wu L."/>
            <person name="Ma J."/>
        </authorList>
    </citation>
    <scope>NUCLEOTIDE SEQUENCE [LARGE SCALE GENOMIC DNA]</scope>
    <source>
        <strain evidence="11">JCM 19129</strain>
    </source>
</reference>
<evidence type="ECO:0000313" key="10">
    <source>
        <dbReference type="EMBL" id="GAA4925508.1"/>
    </source>
</evidence>
<organism evidence="10 11">
    <name type="scientific">Nesterenkonia rhizosphaerae</name>
    <dbReference type="NCBI Taxonomy" id="1348272"/>
    <lineage>
        <taxon>Bacteria</taxon>
        <taxon>Bacillati</taxon>
        <taxon>Actinomycetota</taxon>
        <taxon>Actinomycetes</taxon>
        <taxon>Micrococcales</taxon>
        <taxon>Micrococcaceae</taxon>
        <taxon>Nesterenkonia</taxon>
    </lineage>
</organism>
<dbReference type="SUPFAM" id="SSF55486">
    <property type="entry name" value="Metalloproteases ('zincins'), catalytic domain"/>
    <property type="match status" value="1"/>
</dbReference>
<comment type="similarity">
    <text evidence="1 9">Belongs to the endoribonuclease YbeY family.</text>
</comment>
<dbReference type="PANTHER" id="PTHR46986:SF1">
    <property type="entry name" value="ENDORIBONUCLEASE YBEY, CHLOROPLASTIC"/>
    <property type="match status" value="1"/>
</dbReference>
<dbReference type="Pfam" id="PF02130">
    <property type="entry name" value="YbeY"/>
    <property type="match status" value="1"/>
</dbReference>
<dbReference type="InterPro" id="IPR023091">
    <property type="entry name" value="MetalPrtase_cat_dom_sf_prd"/>
</dbReference>
<evidence type="ECO:0000313" key="11">
    <source>
        <dbReference type="Proteomes" id="UP001500368"/>
    </source>
</evidence>
<dbReference type="Proteomes" id="UP001500368">
    <property type="component" value="Unassembled WGS sequence"/>
</dbReference>
<dbReference type="InterPro" id="IPR002036">
    <property type="entry name" value="YbeY"/>
</dbReference>
<evidence type="ECO:0000256" key="7">
    <source>
        <dbReference type="ARBA" id="ARBA00022801"/>
    </source>
</evidence>
<comment type="subcellular location">
    <subcellularLocation>
        <location evidence="9">Cytoplasm</location>
    </subcellularLocation>
</comment>
<dbReference type="InterPro" id="IPR020549">
    <property type="entry name" value="YbeY_CS"/>
</dbReference>
<evidence type="ECO:0000256" key="5">
    <source>
        <dbReference type="ARBA" id="ARBA00022723"/>
    </source>
</evidence>
<dbReference type="PROSITE" id="PS01306">
    <property type="entry name" value="UPF0054"/>
    <property type="match status" value="1"/>
</dbReference>
<dbReference type="EC" id="3.1.-.-" evidence="9"/>
<comment type="caution">
    <text evidence="10">The sequence shown here is derived from an EMBL/GenBank/DDBJ whole genome shotgun (WGS) entry which is preliminary data.</text>
</comment>
<keyword evidence="4 9" id="KW-0540">Nuclease</keyword>
<evidence type="ECO:0000256" key="9">
    <source>
        <dbReference type="HAMAP-Rule" id="MF_00009"/>
    </source>
</evidence>
<keyword evidence="11" id="KW-1185">Reference proteome</keyword>
<feature type="binding site" evidence="9">
    <location>
        <position position="130"/>
    </location>
    <ligand>
        <name>Zn(2+)</name>
        <dbReference type="ChEBI" id="CHEBI:29105"/>
        <note>catalytic</note>
    </ligand>
</feature>
<accession>A0ABP9GA28</accession>
<evidence type="ECO:0000256" key="8">
    <source>
        <dbReference type="ARBA" id="ARBA00022833"/>
    </source>
</evidence>
<evidence type="ECO:0000256" key="2">
    <source>
        <dbReference type="ARBA" id="ARBA00022517"/>
    </source>
</evidence>
<evidence type="ECO:0000256" key="3">
    <source>
        <dbReference type="ARBA" id="ARBA00022552"/>
    </source>
</evidence>
<sequence>MSISIEDVSASGLVSAEDLAELTDLTAYLYAQLGLSAAVELSLSLVDEAEMERLHLEWMDLPGATDVMSFPMDELRPGSPEAPVSEGTLGDIVLCLAVAQAQAEAAGHSITDELCLLTTHGVLHLLGYDHDDAAERAQMFGLQKQLLEQFLGREAPVPTTD</sequence>
<dbReference type="NCBIfam" id="TIGR00043">
    <property type="entry name" value="rRNA maturation RNase YbeY"/>
    <property type="match status" value="1"/>
</dbReference>
<keyword evidence="6 9" id="KW-0255">Endonuclease</keyword>
<proteinExistence type="inferred from homology"/>
<comment type="function">
    <text evidence="9">Single strand-specific metallo-endoribonuclease involved in late-stage 70S ribosome quality control and in maturation of the 3' terminus of the 16S rRNA.</text>
</comment>
<name>A0ABP9GA28_9MICC</name>
<keyword evidence="3 9" id="KW-0698">rRNA processing</keyword>
<dbReference type="Gene3D" id="3.40.390.30">
    <property type="entry name" value="Metalloproteases ('zincins'), catalytic domain"/>
    <property type="match status" value="1"/>
</dbReference>
<feature type="binding site" evidence="9">
    <location>
        <position position="124"/>
    </location>
    <ligand>
        <name>Zn(2+)</name>
        <dbReference type="ChEBI" id="CHEBI:29105"/>
        <note>catalytic</note>
    </ligand>
</feature>
<keyword evidence="5 9" id="KW-0479">Metal-binding</keyword>
<comment type="cofactor">
    <cofactor evidence="9">
        <name>Zn(2+)</name>
        <dbReference type="ChEBI" id="CHEBI:29105"/>
    </cofactor>
    <text evidence="9">Binds 1 zinc ion.</text>
</comment>
<keyword evidence="7 9" id="KW-0378">Hydrolase</keyword>
<protein>
    <recommendedName>
        <fullName evidence="9">Endoribonuclease YbeY</fullName>
        <ecNumber evidence="9">3.1.-.-</ecNumber>
    </recommendedName>
</protein>
<keyword evidence="8 9" id="KW-0862">Zinc</keyword>